<dbReference type="InterPro" id="IPR002528">
    <property type="entry name" value="MATE_fam"/>
</dbReference>
<dbReference type="GO" id="GO:0015297">
    <property type="term" value="F:antiporter activity"/>
    <property type="evidence" value="ECO:0007669"/>
    <property type="project" value="UniProtKB-KW"/>
</dbReference>
<keyword evidence="6" id="KW-0050">Antiport</keyword>
<evidence type="ECO:0000256" key="8">
    <source>
        <dbReference type="ARBA" id="ARBA00022692"/>
    </source>
</evidence>
<dbReference type="GO" id="GO:0042910">
    <property type="term" value="F:xenobiotic transmembrane transporter activity"/>
    <property type="evidence" value="ECO:0007669"/>
    <property type="project" value="InterPro"/>
</dbReference>
<evidence type="ECO:0000256" key="10">
    <source>
        <dbReference type="ARBA" id="ARBA00023065"/>
    </source>
</evidence>
<proteinExistence type="inferred from homology"/>
<evidence type="ECO:0000256" key="4">
    <source>
        <dbReference type="ARBA" id="ARBA00020268"/>
    </source>
</evidence>
<dbReference type="Proteomes" id="UP000199689">
    <property type="component" value="Unassembled WGS sequence"/>
</dbReference>
<evidence type="ECO:0000256" key="6">
    <source>
        <dbReference type="ARBA" id="ARBA00022449"/>
    </source>
</evidence>
<dbReference type="AlphaFoldDB" id="A0A1G5UVT3"/>
<feature type="transmembrane region" description="Helical" evidence="13">
    <location>
        <begin position="12"/>
        <end position="33"/>
    </location>
</feature>
<name>A0A1G5UVT3_9FIRM</name>
<dbReference type="InterPro" id="IPR050222">
    <property type="entry name" value="MATE_MdtK"/>
</dbReference>
<comment type="function">
    <text evidence="1">Multidrug efflux pump.</text>
</comment>
<keyword evidence="11 13" id="KW-0472">Membrane</keyword>
<evidence type="ECO:0000256" key="5">
    <source>
        <dbReference type="ARBA" id="ARBA00022448"/>
    </source>
</evidence>
<dbReference type="InterPro" id="IPR048279">
    <property type="entry name" value="MdtK-like"/>
</dbReference>
<keyword evidence="5" id="KW-0813">Transport</keyword>
<evidence type="ECO:0000313" key="15">
    <source>
        <dbReference type="Proteomes" id="UP000199689"/>
    </source>
</evidence>
<feature type="transmembrane region" description="Helical" evidence="13">
    <location>
        <begin position="387"/>
        <end position="406"/>
    </location>
</feature>
<dbReference type="NCBIfam" id="TIGR00797">
    <property type="entry name" value="matE"/>
    <property type="match status" value="1"/>
</dbReference>
<evidence type="ECO:0000256" key="7">
    <source>
        <dbReference type="ARBA" id="ARBA00022475"/>
    </source>
</evidence>
<dbReference type="PANTHER" id="PTHR43298:SF2">
    <property type="entry name" value="FMN_FAD EXPORTER YEEO-RELATED"/>
    <property type="match status" value="1"/>
</dbReference>
<sequence length="501" mass="55084">MFNSIHRHMTQLMKVMIPILIAQTSVVGMNFINTAMSGHAGADDLAGVSVGAGLCYPPLAASVGLLMAGTPMLAQLKGRKDRGGNIPMVVRTGLQLGLIVGLTFICSYFLFINSLMASLNLTPSVEHVARGYLLFMMGAVFFEALVIPLRALTDTIGNTAISMKLFLLAPPINACFNYLLIYGHFGLPRLGGIGSGIASMLTYLVLFLLFFRIVWTDSRFQGRKIFSGFHTKKKIWKEYLSLGLPNGLGIFMETSLFGLIIIFIAKFGTTVLAAYQVANNFSSLAYMFPLSCSMALTILVGTSVGAEEYARARKFRFAGLLLSLTGSTLTFLITIFLRKQIASIYSGDIDVITTAGHFLIYAAIWQIFDAVAAPIQGILRGYKDAQVPFLLMLIAYWGICFPSSLFLDKVFGNGAFSYWQGMDFGVFCSAVLVTLRLIYIEKKFRRIEQETLNDPDNESTWPRNNLQAAPVQDVLASHKNAPLHKISRHGTNKPPECHEVP</sequence>
<accession>A0A1G5UVT3</accession>
<feature type="transmembrane region" description="Helical" evidence="13">
    <location>
        <begin position="132"/>
        <end position="153"/>
    </location>
</feature>
<reference evidence="14 15" key="1">
    <citation type="submission" date="2016-10" db="EMBL/GenBank/DDBJ databases">
        <authorList>
            <person name="de Groot N.N."/>
        </authorList>
    </citation>
    <scope>NUCLEOTIDE SEQUENCE [LARGE SCALE GENOMIC DNA]</scope>
    <source>
        <strain evidence="14 15">DSM 15230</strain>
    </source>
</reference>
<keyword evidence="15" id="KW-1185">Reference proteome</keyword>
<dbReference type="GO" id="GO:0006811">
    <property type="term" value="P:monoatomic ion transport"/>
    <property type="evidence" value="ECO:0007669"/>
    <property type="project" value="UniProtKB-KW"/>
</dbReference>
<feature type="transmembrane region" description="Helical" evidence="13">
    <location>
        <begin position="89"/>
        <end position="112"/>
    </location>
</feature>
<feature type="transmembrane region" description="Helical" evidence="13">
    <location>
        <begin position="165"/>
        <end position="185"/>
    </location>
</feature>
<dbReference type="STRING" id="209880.SAMN02910343_00151"/>
<dbReference type="RefSeq" id="WP_234944879.1">
    <property type="nucleotide sequence ID" value="NZ_FMXA01000003.1"/>
</dbReference>
<dbReference type="GeneID" id="87755204"/>
<dbReference type="Pfam" id="PF01554">
    <property type="entry name" value="MatE"/>
    <property type="match status" value="2"/>
</dbReference>
<evidence type="ECO:0000313" key="14">
    <source>
        <dbReference type="EMBL" id="SDA37689.1"/>
    </source>
</evidence>
<keyword evidence="10" id="KW-0406">Ion transport</keyword>
<feature type="transmembrane region" description="Helical" evidence="13">
    <location>
        <begin position="358"/>
        <end position="375"/>
    </location>
</feature>
<organism evidence="14 15">
    <name type="scientific">Allisonella histaminiformans</name>
    <dbReference type="NCBI Taxonomy" id="209880"/>
    <lineage>
        <taxon>Bacteria</taxon>
        <taxon>Bacillati</taxon>
        <taxon>Bacillota</taxon>
        <taxon>Negativicutes</taxon>
        <taxon>Veillonellales</taxon>
        <taxon>Veillonellaceae</taxon>
        <taxon>Allisonella</taxon>
    </lineage>
</organism>
<gene>
    <name evidence="14" type="ORF">SAMN02910343_00151</name>
</gene>
<dbReference type="EMBL" id="FMXA01000003">
    <property type="protein sequence ID" value="SDA37689.1"/>
    <property type="molecule type" value="Genomic_DNA"/>
</dbReference>
<dbReference type="GO" id="GO:0005886">
    <property type="term" value="C:plasma membrane"/>
    <property type="evidence" value="ECO:0007669"/>
    <property type="project" value="UniProtKB-SubCell"/>
</dbReference>
<evidence type="ECO:0000256" key="9">
    <source>
        <dbReference type="ARBA" id="ARBA00022989"/>
    </source>
</evidence>
<dbReference type="PIRSF" id="PIRSF006603">
    <property type="entry name" value="DinF"/>
    <property type="match status" value="1"/>
</dbReference>
<keyword evidence="7" id="KW-1003">Cell membrane</keyword>
<comment type="subcellular location">
    <subcellularLocation>
        <location evidence="2">Cell membrane</location>
        <topology evidence="2">Multi-pass membrane protein</topology>
    </subcellularLocation>
</comment>
<evidence type="ECO:0000256" key="12">
    <source>
        <dbReference type="ARBA" id="ARBA00031636"/>
    </source>
</evidence>
<comment type="similarity">
    <text evidence="3">Belongs to the multi antimicrobial extrusion (MATE) (TC 2.A.66.1) family.</text>
</comment>
<evidence type="ECO:0000256" key="13">
    <source>
        <dbReference type="SAM" id="Phobius"/>
    </source>
</evidence>
<feature type="transmembrane region" description="Helical" evidence="13">
    <location>
        <begin position="317"/>
        <end position="338"/>
    </location>
</feature>
<dbReference type="PANTHER" id="PTHR43298">
    <property type="entry name" value="MULTIDRUG RESISTANCE PROTEIN NORM-RELATED"/>
    <property type="match status" value="1"/>
</dbReference>
<keyword evidence="8 13" id="KW-0812">Transmembrane</keyword>
<protein>
    <recommendedName>
        <fullName evidence="4">Probable multidrug resistance protein NorM</fullName>
    </recommendedName>
    <alternativeName>
        <fullName evidence="12">Multidrug-efflux transporter</fullName>
    </alternativeName>
</protein>
<feature type="transmembrane region" description="Helical" evidence="13">
    <location>
        <begin position="418"/>
        <end position="439"/>
    </location>
</feature>
<evidence type="ECO:0000256" key="2">
    <source>
        <dbReference type="ARBA" id="ARBA00004651"/>
    </source>
</evidence>
<feature type="transmembrane region" description="Helical" evidence="13">
    <location>
        <begin position="197"/>
        <end position="215"/>
    </location>
</feature>
<evidence type="ECO:0000256" key="11">
    <source>
        <dbReference type="ARBA" id="ARBA00023136"/>
    </source>
</evidence>
<dbReference type="CDD" id="cd13131">
    <property type="entry name" value="MATE_NorM_like"/>
    <property type="match status" value="1"/>
</dbReference>
<evidence type="ECO:0000256" key="3">
    <source>
        <dbReference type="ARBA" id="ARBA00010199"/>
    </source>
</evidence>
<keyword evidence="9 13" id="KW-1133">Transmembrane helix</keyword>
<evidence type="ECO:0000256" key="1">
    <source>
        <dbReference type="ARBA" id="ARBA00003408"/>
    </source>
</evidence>
<feature type="transmembrane region" description="Helical" evidence="13">
    <location>
        <begin position="45"/>
        <end position="68"/>
    </location>
</feature>
<feature type="transmembrane region" description="Helical" evidence="13">
    <location>
        <begin position="284"/>
        <end position="305"/>
    </location>
</feature>